<dbReference type="InterPro" id="IPR008210">
    <property type="entry name" value="PEP_carboxykinase_N"/>
</dbReference>
<dbReference type="AlphaFoldDB" id="A0A3G1A8V5"/>
<feature type="binding site" evidence="8">
    <location>
        <position position="300"/>
    </location>
    <ligand>
        <name>Mn(2+)</name>
        <dbReference type="ChEBI" id="CHEBI:29035"/>
    </ligand>
</feature>
<keyword evidence="5 8" id="KW-0342">GTP-binding</keyword>
<dbReference type="GeneID" id="16574427"/>
<evidence type="ECO:0000256" key="6">
    <source>
        <dbReference type="ARBA" id="ARBA00023211"/>
    </source>
</evidence>
<feature type="binding site" evidence="8">
    <location>
        <position position="98"/>
    </location>
    <ligand>
        <name>substrate</name>
    </ligand>
</feature>
<dbReference type="InterPro" id="IPR008209">
    <property type="entry name" value="PEP_carboxykinase_GTP"/>
</dbReference>
<feature type="domain" description="Phosphoenolpyruvate carboxykinase C-terminal P-loop" evidence="9">
    <location>
        <begin position="256"/>
        <end position="613"/>
    </location>
</feature>
<organism evidence="11 12">
    <name type="scientific">Thermofilum adornatum 1505</name>
    <dbReference type="NCBI Taxonomy" id="697581"/>
    <lineage>
        <taxon>Archaea</taxon>
        <taxon>Thermoproteota</taxon>
        <taxon>Thermoprotei</taxon>
        <taxon>Thermofilales</taxon>
        <taxon>Thermofilaceae</taxon>
        <taxon>Thermofilum</taxon>
    </lineage>
</organism>
<comment type="similarity">
    <text evidence="1 8">Belongs to the phosphoenolpyruvate carboxykinase [GTP] family.</text>
</comment>
<keyword evidence="6 8" id="KW-0464">Manganese</keyword>
<evidence type="ECO:0000313" key="12">
    <source>
        <dbReference type="Proteomes" id="UP000266720"/>
    </source>
</evidence>
<dbReference type="GO" id="GO:0071333">
    <property type="term" value="P:cellular response to glucose stimulus"/>
    <property type="evidence" value="ECO:0007669"/>
    <property type="project" value="TreeGrafter"/>
</dbReference>
<keyword evidence="11" id="KW-0418">Kinase</keyword>
<protein>
    <recommendedName>
        <fullName evidence="8">Phosphoenolpyruvate carboxykinase [GTP]</fullName>
        <shortName evidence="8">PEP carboxykinase</shortName>
        <shortName evidence="8">PEPCK</shortName>
        <ecNumber evidence="8">4.1.1.32</ecNumber>
    </recommendedName>
    <alternativeName>
        <fullName evidence="8">GTP-dependent phosphoenolpyruvate carboxykinase</fullName>
        <shortName evidence="8">GTP-PEPCK</shortName>
    </alternativeName>
</protein>
<comment type="pathway">
    <text evidence="8">Carbohydrate biosynthesis; gluconeogenesis.</text>
</comment>
<feature type="binding site" evidence="8">
    <location>
        <begin position="232"/>
        <end position="234"/>
    </location>
    <ligand>
        <name>substrate</name>
    </ligand>
</feature>
<dbReference type="Pfam" id="PF00821">
    <property type="entry name" value="PEPCK_GTP"/>
    <property type="match status" value="1"/>
</dbReference>
<dbReference type="GO" id="GO:0004613">
    <property type="term" value="F:phosphoenolpyruvate carboxykinase (GTP) activity"/>
    <property type="evidence" value="ECO:0007669"/>
    <property type="project" value="UniProtKB-UniRule"/>
</dbReference>
<dbReference type="GO" id="GO:0006094">
    <property type="term" value="P:gluconeogenesis"/>
    <property type="evidence" value="ECO:0007669"/>
    <property type="project" value="UniProtKB-UniRule"/>
</dbReference>
<feature type="binding site" evidence="8">
    <location>
        <position position="429"/>
    </location>
    <ligand>
        <name>GTP</name>
        <dbReference type="ChEBI" id="CHEBI:37565"/>
    </ligand>
</feature>
<dbReference type="NCBIfam" id="NF003253">
    <property type="entry name" value="PRK04210.1"/>
    <property type="match status" value="1"/>
</dbReference>
<keyword evidence="11" id="KW-0670">Pyruvate</keyword>
<name>A0A3G1A8V5_9CREN</name>
<dbReference type="GO" id="GO:0006107">
    <property type="term" value="P:oxaloacetate metabolic process"/>
    <property type="evidence" value="ECO:0007669"/>
    <property type="project" value="TreeGrafter"/>
</dbReference>
<dbReference type="PANTHER" id="PTHR11561">
    <property type="entry name" value="PHOSPHOENOLPYRUVATE CARBOXYKINASE"/>
    <property type="match status" value="1"/>
</dbReference>
<dbReference type="RefSeq" id="WP_020963428.1">
    <property type="nucleotide sequence ID" value="NZ_CP007493.1"/>
</dbReference>
<dbReference type="GO" id="GO:0042594">
    <property type="term" value="P:response to starvation"/>
    <property type="evidence" value="ECO:0007669"/>
    <property type="project" value="TreeGrafter"/>
</dbReference>
<evidence type="ECO:0000256" key="1">
    <source>
        <dbReference type="ARBA" id="ARBA00005796"/>
    </source>
</evidence>
<dbReference type="SUPFAM" id="SSF53795">
    <property type="entry name" value="PEP carboxykinase-like"/>
    <property type="match status" value="1"/>
</dbReference>
<evidence type="ECO:0000313" key="11">
    <source>
        <dbReference type="EMBL" id="AJB41914.1"/>
    </source>
</evidence>
<gene>
    <name evidence="8" type="primary">pckG</name>
    <name evidence="11" type="ORF">TCARB_0864</name>
</gene>
<evidence type="ECO:0000259" key="9">
    <source>
        <dbReference type="Pfam" id="PF00821"/>
    </source>
</evidence>
<evidence type="ECO:0000256" key="4">
    <source>
        <dbReference type="ARBA" id="ARBA00022793"/>
    </source>
</evidence>
<comment type="cofactor">
    <cofactor evidence="8">
        <name>Mn(2+)</name>
        <dbReference type="ChEBI" id="CHEBI:29035"/>
    </cofactor>
    <text evidence="8">Binds 1 Mn(2+) ion per subunit.</text>
</comment>
<feature type="domain" description="Phosphoenolpyruvate carboxykinase GTP-utilising N-terminal" evidence="10">
    <location>
        <begin position="43"/>
        <end position="251"/>
    </location>
</feature>
<feature type="binding site" evidence="8">
    <location>
        <position position="260"/>
    </location>
    <ligand>
        <name>Mn(2+)</name>
        <dbReference type="ChEBI" id="CHEBI:29035"/>
    </ligand>
</feature>
<sequence>MRFPGLIEKESLEDPLRLLATFCSEEHLDRLKEIKNPRLWRDIAEVALVARPASIYVNTGSDEDKDYIRKRALENREEYPTVHPMHTVHFDGPKDLARDKGNTRILYPGGRQVPLINTFDRDAGLTEIGKLFRGVMSGKEMFVSFYLYGPRYSKLSLYGVQITDSAYVAHSEEILYRNGYRDFVEKGEELEYMLFIHSAGERDENGWSKNVENRRIFIDLEGNSVYSVNTQYAGNTVGLKKLALRLAVYKGYREVWLAEHMFIVGVKGRGGRISYFTGAYPAGCGKTSTAMIADTVVGDDLAIIHAVNGEARAVNPEVGMFGIIDDVNPRDDPEIYSILVNPSAEVIFSNVLLMEDGNVWWRGKPGEPKKGINYAGEWWPGKKDENGKEILPSHPNARFTVSIRHLSKLDPRIDDPEGVPVSGFIFGGRDPSTLPPVLEAFDWKHGIVTMGASLESERTAAVLGQVGVMELNPYAILDFLPISVGAFTALHFEFEKKLARSPKIFSVNYFLREDGKFLAEKRDKIVWLKWMEQRVHGEAQAIETPVGYIPTYEDLREIFARELGKEFKEDLYEKMFTIRVKGFLEKIERVTKIYSTIPDTPREFFEIMDKQTQGLKALEAMHGQKVSPFKFDKK</sequence>
<dbReference type="EMBL" id="CP007493">
    <property type="protein sequence ID" value="AJB41914.1"/>
    <property type="molecule type" value="Genomic_DNA"/>
</dbReference>
<feature type="active site" evidence="8">
    <location>
        <position position="284"/>
    </location>
</feature>
<dbReference type="HAMAP" id="MF_00452">
    <property type="entry name" value="PEPCK_GTP"/>
    <property type="match status" value="1"/>
</dbReference>
<dbReference type="InterPro" id="IPR035078">
    <property type="entry name" value="PEP_carboxykinase_GTP_N"/>
</dbReference>
<evidence type="ECO:0000256" key="2">
    <source>
        <dbReference type="ARBA" id="ARBA00022723"/>
    </source>
</evidence>
<dbReference type="PIRSF" id="PIRSF001348">
    <property type="entry name" value="PEP_carboxykinase_GTP"/>
    <property type="match status" value="1"/>
</dbReference>
<evidence type="ECO:0000256" key="8">
    <source>
        <dbReference type="HAMAP-Rule" id="MF_00452"/>
    </source>
</evidence>
<dbReference type="PANTHER" id="PTHR11561:SF0">
    <property type="entry name" value="PHOSPHOENOLPYRUVATE CARBOXYKINASE [GTP]-RELATED"/>
    <property type="match status" value="1"/>
</dbReference>
<dbReference type="GO" id="GO:0005829">
    <property type="term" value="C:cytosol"/>
    <property type="evidence" value="ECO:0007669"/>
    <property type="project" value="TreeGrafter"/>
</dbReference>
<reference evidence="12" key="1">
    <citation type="book" date="2010" name="EXTREMOPHILES" publisher="0:0-0">
        <title>Complete genome sequences of ten hyperthermophilic archaea reveal their metabolic capabilities and possible ecological roles.</title>
        <editorList>
            <person name="?"/>
        </editorList>
        <authorList>
            <person name="Ravin N.V."/>
            <person name="Mardanov A.V."/>
            <person name="Bonch-Osmolovskaya E.A."/>
            <person name="Skryabin K.G."/>
        </authorList>
    </citation>
    <scope>NUCLEOTIDE SEQUENCE [LARGE SCALE GENOMIC DNA]</scope>
    <source>
        <strain evidence="12">1505</strain>
    </source>
</reference>
<dbReference type="Gene3D" id="3.90.228.20">
    <property type="match status" value="1"/>
</dbReference>
<dbReference type="STRING" id="697581.TCARB_0864"/>
<dbReference type="KEGG" id="tcb:TCARB_0864"/>
<dbReference type="InterPro" id="IPR013035">
    <property type="entry name" value="PEP_carboxykinase_C"/>
</dbReference>
<keyword evidence="3 8" id="KW-0547">Nucleotide-binding</keyword>
<dbReference type="Proteomes" id="UP000266720">
    <property type="component" value="Chromosome"/>
</dbReference>
<comment type="caution">
    <text evidence="8">Lacks conserved residue(s) required for the propagation of feature annotation.</text>
</comment>
<keyword evidence="8" id="KW-0963">Cytoplasm</keyword>
<feature type="binding site" evidence="8">
    <location>
        <position position="398"/>
    </location>
    <ligand>
        <name>GTP</name>
        <dbReference type="ChEBI" id="CHEBI:37565"/>
    </ligand>
</feature>
<dbReference type="EC" id="4.1.1.32" evidence="8"/>
<dbReference type="Gene3D" id="3.40.449.10">
    <property type="entry name" value="Phosphoenolpyruvate Carboxykinase, domain 1"/>
    <property type="match status" value="1"/>
</dbReference>
<proteinExistence type="inferred from homology"/>
<dbReference type="Pfam" id="PF17297">
    <property type="entry name" value="PEPCK_N"/>
    <property type="match status" value="1"/>
</dbReference>
<dbReference type="InterPro" id="IPR035077">
    <property type="entry name" value="PEP_carboxykinase_GTP_C"/>
</dbReference>
<dbReference type="SUPFAM" id="SSF68923">
    <property type="entry name" value="PEP carboxykinase N-terminal domain"/>
    <property type="match status" value="1"/>
</dbReference>
<dbReference type="GO" id="GO:0005525">
    <property type="term" value="F:GTP binding"/>
    <property type="evidence" value="ECO:0007669"/>
    <property type="project" value="UniProtKB-UniRule"/>
</dbReference>
<comment type="function">
    <text evidence="8">Catalyzes the conversion of oxaloacetate (OAA) to phosphoenolpyruvate (PEP), the rate-limiting step in the metabolic pathway that produces glucose from lactate and other precursors derived from the citric acid cycle.</text>
</comment>
<feature type="binding site" evidence="8">
    <location>
        <position position="241"/>
    </location>
    <ligand>
        <name>Mn(2+)</name>
        <dbReference type="ChEBI" id="CHEBI:29035"/>
    </ligand>
</feature>
<accession>A0A3G1A8V5</accession>
<dbReference type="GO" id="GO:0033993">
    <property type="term" value="P:response to lipid"/>
    <property type="evidence" value="ECO:0007669"/>
    <property type="project" value="TreeGrafter"/>
</dbReference>
<dbReference type="UniPathway" id="UPA00138"/>
<dbReference type="GO" id="GO:0030145">
    <property type="term" value="F:manganese ion binding"/>
    <property type="evidence" value="ECO:0007669"/>
    <property type="project" value="UniProtKB-UniRule"/>
</dbReference>
<feature type="binding site" evidence="8">
    <location>
        <begin position="396"/>
        <end position="398"/>
    </location>
    <ligand>
        <name>substrate</name>
    </ligand>
</feature>
<evidence type="ECO:0000259" key="10">
    <source>
        <dbReference type="Pfam" id="PF17297"/>
    </source>
</evidence>
<dbReference type="GO" id="GO:0016301">
    <property type="term" value="F:kinase activity"/>
    <property type="evidence" value="ECO:0007669"/>
    <property type="project" value="UniProtKB-KW"/>
</dbReference>
<dbReference type="Gene3D" id="2.170.8.10">
    <property type="entry name" value="Phosphoenolpyruvate Carboxykinase, domain 2"/>
    <property type="match status" value="1"/>
</dbReference>
<keyword evidence="7 8" id="KW-0456">Lyase</keyword>
<keyword evidence="4 8" id="KW-0210">Decarboxylase</keyword>
<feature type="binding site" evidence="8">
    <location>
        <begin position="283"/>
        <end position="288"/>
    </location>
    <ligand>
        <name>GTP</name>
        <dbReference type="ChEBI" id="CHEBI:37565"/>
    </ligand>
</feature>
<keyword evidence="11" id="KW-0808">Transferase</keyword>
<comment type="subcellular location">
    <subcellularLocation>
        <location evidence="8">Cytoplasm</location>
    </subcellularLocation>
</comment>
<dbReference type="GO" id="GO:0046327">
    <property type="term" value="P:glycerol biosynthetic process from pyruvate"/>
    <property type="evidence" value="ECO:0007669"/>
    <property type="project" value="TreeGrafter"/>
</dbReference>
<keyword evidence="2 8" id="KW-0479">Metal-binding</keyword>
<evidence type="ECO:0000256" key="5">
    <source>
        <dbReference type="ARBA" id="ARBA00023134"/>
    </source>
</evidence>
<comment type="catalytic activity">
    <reaction evidence="8">
        <text>oxaloacetate + GTP = phosphoenolpyruvate + GDP + CO2</text>
        <dbReference type="Rhea" id="RHEA:10388"/>
        <dbReference type="ChEBI" id="CHEBI:16452"/>
        <dbReference type="ChEBI" id="CHEBI:16526"/>
        <dbReference type="ChEBI" id="CHEBI:37565"/>
        <dbReference type="ChEBI" id="CHEBI:58189"/>
        <dbReference type="ChEBI" id="CHEBI:58702"/>
        <dbReference type="EC" id="4.1.1.32"/>
    </reaction>
</comment>
<dbReference type="GO" id="GO:0019543">
    <property type="term" value="P:propionate catabolic process"/>
    <property type="evidence" value="ECO:0007669"/>
    <property type="project" value="TreeGrafter"/>
</dbReference>
<keyword evidence="8" id="KW-0312">Gluconeogenesis</keyword>
<evidence type="ECO:0000256" key="7">
    <source>
        <dbReference type="ARBA" id="ARBA00023239"/>
    </source>
</evidence>
<evidence type="ECO:0000256" key="3">
    <source>
        <dbReference type="ARBA" id="ARBA00022741"/>
    </source>
</evidence>